<dbReference type="InterPro" id="IPR050469">
    <property type="entry name" value="Diguanylate_Cyclase"/>
</dbReference>
<dbReference type="PANTHER" id="PTHR45138:SF9">
    <property type="entry name" value="DIGUANYLATE CYCLASE DGCM-RELATED"/>
    <property type="match status" value="1"/>
</dbReference>
<comment type="cofactor">
    <cofactor evidence="1">
        <name>Mg(2+)</name>
        <dbReference type="ChEBI" id="CHEBI:18420"/>
    </cofactor>
</comment>
<keyword evidence="9" id="KW-1185">Reference proteome</keyword>
<evidence type="ECO:0000313" key="8">
    <source>
        <dbReference type="Proteomes" id="UP000054921"/>
    </source>
</evidence>
<evidence type="ECO:0000259" key="5">
    <source>
        <dbReference type="PROSITE" id="PS50887"/>
    </source>
</evidence>
<dbReference type="EMBL" id="LR134173">
    <property type="protein sequence ID" value="VEB37579.1"/>
    <property type="molecule type" value="Genomic_DNA"/>
</dbReference>
<dbReference type="InterPro" id="IPR000160">
    <property type="entry name" value="GGDEF_dom"/>
</dbReference>
<dbReference type="FunFam" id="3.30.70.270:FF:000001">
    <property type="entry name" value="Diguanylate cyclase domain protein"/>
    <property type="match status" value="1"/>
</dbReference>
<dbReference type="EMBL" id="LNXW01000013">
    <property type="protein sequence ID" value="KTC79593.1"/>
    <property type="molecule type" value="Genomic_DNA"/>
</dbReference>
<dbReference type="Gene3D" id="3.30.70.270">
    <property type="match status" value="1"/>
</dbReference>
<keyword evidence="4" id="KW-0812">Transmembrane</keyword>
<evidence type="ECO:0000256" key="3">
    <source>
        <dbReference type="ARBA" id="ARBA00034247"/>
    </source>
</evidence>
<evidence type="ECO:0000313" key="6">
    <source>
        <dbReference type="EMBL" id="KTC79593.1"/>
    </source>
</evidence>
<feature type="transmembrane region" description="Helical" evidence="4">
    <location>
        <begin position="20"/>
        <end position="36"/>
    </location>
</feature>
<dbReference type="Proteomes" id="UP000277577">
    <property type="component" value="Chromosome"/>
</dbReference>
<keyword evidence="7" id="KW-0548">Nucleotidyltransferase</keyword>
<name>A0A0W0S8Z1_9GAMM</name>
<evidence type="ECO:0000256" key="4">
    <source>
        <dbReference type="SAM" id="Phobius"/>
    </source>
</evidence>
<reference evidence="7 9" key="2">
    <citation type="submission" date="2018-12" db="EMBL/GenBank/DDBJ databases">
        <authorList>
            <consortium name="Pathogen Informatics"/>
        </authorList>
    </citation>
    <scope>NUCLEOTIDE SEQUENCE [LARGE SCALE GENOMIC DNA]</scope>
    <source>
        <strain evidence="7 9">NCTC11976</strain>
    </source>
</reference>
<feature type="transmembrane region" description="Helical" evidence="4">
    <location>
        <begin position="42"/>
        <end position="61"/>
    </location>
</feature>
<proteinExistence type="predicted"/>
<accession>A0A0W0S8Z1</accession>
<keyword evidence="4" id="KW-1133">Transmembrane helix</keyword>
<dbReference type="Proteomes" id="UP000054921">
    <property type="component" value="Unassembled WGS sequence"/>
</dbReference>
<protein>
    <recommendedName>
        <fullName evidence="2">diguanylate cyclase</fullName>
        <ecNumber evidence="2">2.7.7.65</ecNumber>
    </recommendedName>
</protein>
<dbReference type="CDD" id="cd01949">
    <property type="entry name" value="GGDEF"/>
    <property type="match status" value="1"/>
</dbReference>
<sequence>MIFKLEKEATLLLIEGSKRAIPFNVILASLLVLILYHQVPFLLISAWYCGILIISIIRWNFCSQIIKNDLYLVEKQSILIKFFLLTLVMGIAWGACYLISLAYVTERYEFIIILVFGGMSAGSIATLSVCLPAYYAYIVPMFLPVIAYNYSVLDMDRALLATMFLLFVVMLLISAKINMKLLHKTFQLSQERETLIYELQIISITDPLTGLYNRRHFEFLFPQELKRAKRNRYPLNLISMDVDNFKLINDNFGHPFGDKFLIGLAELLNSVCQRTNDSLFRLGGDEFAAILANQPLEEAISVCQKINGLFKNKLVHGDSNINDQTILEQVTLSIGIVNIHFDYSSNIETVINLADKALYQAKKGGKNQIIIEQLH</sequence>
<evidence type="ECO:0000256" key="2">
    <source>
        <dbReference type="ARBA" id="ARBA00012528"/>
    </source>
</evidence>
<dbReference type="SMART" id="SM00267">
    <property type="entry name" value="GGDEF"/>
    <property type="match status" value="1"/>
</dbReference>
<keyword evidence="7" id="KW-0808">Transferase</keyword>
<dbReference type="PROSITE" id="PS50887">
    <property type="entry name" value="GGDEF"/>
    <property type="match status" value="1"/>
</dbReference>
<dbReference type="PATRIC" id="fig|28084.5.peg.1750"/>
<dbReference type="SUPFAM" id="SSF55073">
    <property type="entry name" value="Nucleotide cyclase"/>
    <property type="match status" value="1"/>
</dbReference>
<evidence type="ECO:0000313" key="7">
    <source>
        <dbReference type="EMBL" id="VEB37579.1"/>
    </source>
</evidence>
<dbReference type="GO" id="GO:0052621">
    <property type="term" value="F:diguanylate cyclase activity"/>
    <property type="evidence" value="ECO:0007669"/>
    <property type="project" value="UniProtKB-EC"/>
</dbReference>
<dbReference type="NCBIfam" id="TIGR00254">
    <property type="entry name" value="GGDEF"/>
    <property type="match status" value="1"/>
</dbReference>
<dbReference type="InterPro" id="IPR043128">
    <property type="entry name" value="Rev_trsase/Diguanyl_cyclase"/>
</dbReference>
<feature type="domain" description="GGDEF" evidence="5">
    <location>
        <begin position="233"/>
        <end position="374"/>
    </location>
</feature>
<dbReference type="OrthoDB" id="9813903at2"/>
<keyword evidence="4" id="KW-0472">Membrane</keyword>
<feature type="transmembrane region" description="Helical" evidence="4">
    <location>
        <begin position="158"/>
        <end position="175"/>
    </location>
</feature>
<evidence type="ECO:0000256" key="1">
    <source>
        <dbReference type="ARBA" id="ARBA00001946"/>
    </source>
</evidence>
<dbReference type="AlphaFoldDB" id="A0A0W0S8Z1"/>
<dbReference type="Pfam" id="PF00990">
    <property type="entry name" value="GGDEF"/>
    <property type="match status" value="1"/>
</dbReference>
<dbReference type="EC" id="2.7.7.65" evidence="2"/>
<dbReference type="InterPro" id="IPR029787">
    <property type="entry name" value="Nucleotide_cyclase"/>
</dbReference>
<feature type="transmembrane region" description="Helical" evidence="4">
    <location>
        <begin position="134"/>
        <end position="152"/>
    </location>
</feature>
<gene>
    <name evidence="7" type="primary">adrA</name>
    <name evidence="6" type="ORF">Lche_1613</name>
    <name evidence="7" type="ORF">NCTC11976_02288</name>
</gene>
<dbReference type="STRING" id="28084.Lche_1613"/>
<dbReference type="PANTHER" id="PTHR45138">
    <property type="entry name" value="REGULATORY COMPONENTS OF SENSORY TRANSDUCTION SYSTEM"/>
    <property type="match status" value="1"/>
</dbReference>
<reference evidence="6 8" key="1">
    <citation type="submission" date="2015-11" db="EMBL/GenBank/DDBJ databases">
        <title>Genomic analysis of 38 Legionella species identifies large and diverse effector repertoires.</title>
        <authorList>
            <person name="Burstein D."/>
            <person name="Amaro F."/>
            <person name="Zusman T."/>
            <person name="Lifshitz Z."/>
            <person name="Cohen O."/>
            <person name="Gilbert J.A."/>
            <person name="Pupko T."/>
            <person name="Shuman H.A."/>
            <person name="Segal G."/>
        </authorList>
    </citation>
    <scope>NUCLEOTIDE SEQUENCE [LARGE SCALE GENOMIC DNA]</scope>
    <source>
        <strain evidence="6 8">ORW</strain>
    </source>
</reference>
<evidence type="ECO:0000313" key="9">
    <source>
        <dbReference type="Proteomes" id="UP000277577"/>
    </source>
</evidence>
<organism evidence="6 8">
    <name type="scientific">Legionella cherrii</name>
    <dbReference type="NCBI Taxonomy" id="28084"/>
    <lineage>
        <taxon>Bacteria</taxon>
        <taxon>Pseudomonadati</taxon>
        <taxon>Pseudomonadota</taxon>
        <taxon>Gammaproteobacteria</taxon>
        <taxon>Legionellales</taxon>
        <taxon>Legionellaceae</taxon>
        <taxon>Legionella</taxon>
    </lineage>
</organism>
<feature type="transmembrane region" description="Helical" evidence="4">
    <location>
        <begin position="82"/>
        <end position="104"/>
    </location>
</feature>
<dbReference type="RefSeq" id="WP_028380530.1">
    <property type="nucleotide sequence ID" value="NZ_CAAAIT010000001.1"/>
</dbReference>
<comment type="catalytic activity">
    <reaction evidence="3">
        <text>2 GTP = 3',3'-c-di-GMP + 2 diphosphate</text>
        <dbReference type="Rhea" id="RHEA:24898"/>
        <dbReference type="ChEBI" id="CHEBI:33019"/>
        <dbReference type="ChEBI" id="CHEBI:37565"/>
        <dbReference type="ChEBI" id="CHEBI:58805"/>
        <dbReference type="EC" id="2.7.7.65"/>
    </reaction>
</comment>